<evidence type="ECO:0000313" key="11">
    <source>
        <dbReference type="EMBL" id="KAL0482680.1"/>
    </source>
</evidence>
<keyword evidence="4" id="KW-0813">Transport</keyword>
<dbReference type="Pfam" id="PF08318">
    <property type="entry name" value="COG4_m"/>
    <property type="match status" value="1"/>
</dbReference>
<organism evidence="11 12">
    <name type="scientific">Acrasis kona</name>
    <dbReference type="NCBI Taxonomy" id="1008807"/>
    <lineage>
        <taxon>Eukaryota</taxon>
        <taxon>Discoba</taxon>
        <taxon>Heterolobosea</taxon>
        <taxon>Tetramitia</taxon>
        <taxon>Eutetramitia</taxon>
        <taxon>Acrasidae</taxon>
        <taxon>Acrasis</taxon>
    </lineage>
</organism>
<accession>A0AAW2YZU0</accession>
<evidence type="ECO:0000256" key="2">
    <source>
        <dbReference type="ARBA" id="ARBA00009215"/>
    </source>
</evidence>
<feature type="compositionally biased region" description="Basic and acidic residues" evidence="9">
    <location>
        <begin position="383"/>
        <end position="396"/>
    </location>
</feature>
<dbReference type="AlphaFoldDB" id="A0AAW2YZU0"/>
<dbReference type="GO" id="GO:0015031">
    <property type="term" value="P:protein transport"/>
    <property type="evidence" value="ECO:0007669"/>
    <property type="project" value="UniProtKB-KW"/>
</dbReference>
<keyword evidence="6" id="KW-0333">Golgi apparatus</keyword>
<feature type="region of interest" description="Disordered" evidence="9">
    <location>
        <begin position="378"/>
        <end position="408"/>
    </location>
</feature>
<dbReference type="InterPro" id="IPR048680">
    <property type="entry name" value="COG4_N"/>
</dbReference>
<keyword evidence="5" id="KW-0653">Protein transport</keyword>
<evidence type="ECO:0000256" key="4">
    <source>
        <dbReference type="ARBA" id="ARBA00022448"/>
    </source>
</evidence>
<dbReference type="Pfam" id="PF20663">
    <property type="entry name" value="COG4_N"/>
    <property type="match status" value="1"/>
</dbReference>
<evidence type="ECO:0000259" key="10">
    <source>
        <dbReference type="SMART" id="SM00762"/>
    </source>
</evidence>
<comment type="similarity">
    <text evidence="2">Belongs to the COG4 family.</text>
</comment>
<evidence type="ECO:0000256" key="3">
    <source>
        <dbReference type="ARBA" id="ARBA00020975"/>
    </source>
</evidence>
<evidence type="ECO:0000256" key="1">
    <source>
        <dbReference type="ARBA" id="ARBA00004395"/>
    </source>
</evidence>
<feature type="domain" description="COG4 transport protein middle alpha-helical bundle" evidence="10">
    <location>
        <begin position="151"/>
        <end position="463"/>
    </location>
</feature>
<dbReference type="InterPro" id="IPR048684">
    <property type="entry name" value="COG4_C"/>
</dbReference>
<keyword evidence="12" id="KW-1185">Reference proteome</keyword>
<dbReference type="InterPro" id="IPR013167">
    <property type="entry name" value="COG4_M"/>
</dbReference>
<dbReference type="PANTHER" id="PTHR24016:SF0">
    <property type="entry name" value="CONSERVED OLIGOMERIC GOLGI COMPLEX SUBUNIT 4"/>
    <property type="match status" value="1"/>
</dbReference>
<evidence type="ECO:0000256" key="5">
    <source>
        <dbReference type="ARBA" id="ARBA00022927"/>
    </source>
</evidence>
<name>A0AAW2YZU0_9EUKA</name>
<evidence type="ECO:0000256" key="7">
    <source>
        <dbReference type="ARBA" id="ARBA00023136"/>
    </source>
</evidence>
<feature type="compositionally biased region" description="Acidic residues" evidence="9">
    <location>
        <begin position="397"/>
        <end position="407"/>
    </location>
</feature>
<evidence type="ECO:0000256" key="9">
    <source>
        <dbReference type="SAM" id="MobiDB-lite"/>
    </source>
</evidence>
<evidence type="ECO:0000256" key="6">
    <source>
        <dbReference type="ARBA" id="ARBA00023034"/>
    </source>
</evidence>
<evidence type="ECO:0000256" key="8">
    <source>
        <dbReference type="ARBA" id="ARBA00031340"/>
    </source>
</evidence>
<proteinExistence type="inferred from homology"/>
<dbReference type="SMART" id="SM00762">
    <property type="entry name" value="Cog4"/>
    <property type="match status" value="1"/>
</dbReference>
<evidence type="ECO:0000313" key="12">
    <source>
        <dbReference type="Proteomes" id="UP001431209"/>
    </source>
</evidence>
<comment type="caution">
    <text evidence="11">The sequence shown here is derived from an EMBL/GenBank/DDBJ whole genome shotgun (WGS) entry which is preliminary data.</text>
</comment>
<dbReference type="Gene3D" id="1.20.58.1970">
    <property type="match status" value="1"/>
</dbReference>
<gene>
    <name evidence="11" type="ORF">AKO1_014393</name>
</gene>
<protein>
    <recommendedName>
        <fullName evidence="3">Conserved oligomeric Golgi complex subunit 4</fullName>
    </recommendedName>
    <alternativeName>
        <fullName evidence="8">Component of oligomeric Golgi complex 4</fullName>
    </alternativeName>
</protein>
<dbReference type="EMBL" id="JAOPGA020000883">
    <property type="protein sequence ID" value="KAL0482680.1"/>
    <property type="molecule type" value="Genomic_DNA"/>
</dbReference>
<dbReference type="PANTHER" id="PTHR24016">
    <property type="entry name" value="CONSERVED OLIGOMERIC GOLGI COMPLEX SUBUNIT 4"/>
    <property type="match status" value="1"/>
</dbReference>
<dbReference type="Proteomes" id="UP001431209">
    <property type="component" value="Unassembled WGS sequence"/>
</dbReference>
<dbReference type="InterPro" id="IPR048682">
    <property type="entry name" value="COG4"/>
</dbReference>
<keyword evidence="7" id="KW-0472">Membrane</keyword>
<dbReference type="GO" id="GO:0000139">
    <property type="term" value="C:Golgi membrane"/>
    <property type="evidence" value="ECO:0007669"/>
    <property type="project" value="UniProtKB-SubCell"/>
</dbReference>
<comment type="subcellular location">
    <subcellularLocation>
        <location evidence="1">Golgi apparatus membrane</location>
        <topology evidence="1">Peripheral membrane protein</topology>
    </subcellularLocation>
</comment>
<reference evidence="11 12" key="1">
    <citation type="submission" date="2024-03" db="EMBL/GenBank/DDBJ databases">
        <title>The Acrasis kona genome and developmental transcriptomes reveal deep origins of eukaryotic multicellular pathways.</title>
        <authorList>
            <person name="Sheikh S."/>
            <person name="Fu C.-J."/>
            <person name="Brown M.W."/>
            <person name="Baldauf S.L."/>
        </authorList>
    </citation>
    <scope>NUCLEOTIDE SEQUENCE [LARGE SCALE GENOMIC DNA]</scope>
    <source>
        <strain evidence="11 12">ATCC MYA-3509</strain>
    </source>
</reference>
<dbReference type="Pfam" id="PF20662">
    <property type="entry name" value="COG4_C"/>
    <property type="match status" value="1"/>
</dbReference>
<sequence length="720" mass="82563">MNRTYLADDLFRLIDECKLREVETNKEFDRIIQNNAENIRNGLDNMEEIKYQVLSTQQRAQTLSSCINNTYELADSVSSKVRQLHRVQSRVQEAIDTVEGTIGMKSCLEGVESAIKSSDYELATEYVSKVLNLKPQTEGLSSDDEQKSSVIKSASQKLRMEVIQNFEANLQTPEIERFAKLMIPLRIEAEGLAIYEKQRIIATQDELDQLINNNIHQINGGKEEVGITHDSLLTEALDIIASTVEDATPFMQQYFGPHGQSIANIYKSSEEFIVRILDNFIKTKKLEDILEDIKRKLRANLIPDLDVKDLDLILSEISTLSARIEIVEKFIKSKCDLKDSNVSRKMQDLINYYIVLDDFYVKQSINIAIQMNMEETKPINGYHSEDDDHEEDHQEAQDSEEDEEDIDDSQKCSLLVEDAFYIFKKSATRSVESMNENLICAICNNLVNVILGPYKDELTKSVASIATYQNSFQFKNILTALNNIELSSEYVIKLRTSLEASIEEVLNINLVSSSGSHNKSAPHKLKAITSELVQTSVQLKELLRGGIKKLVSNTLEKELTNSIERITHYNYDISEADYARLRGTEGFAHTFCDKLESKLTEYERYLTTSNLDELIQDVVNLVTSQIESSIFKKRFNKLGGLQFEKDIRTLMVYFTKKTQRTRDKFARLTRMALLLKIQNAQDVPDFWDPNTWRMTSDDVRNVLMLRTEFKADVIKSLRLH</sequence>